<dbReference type="Proteomes" id="UP000265715">
    <property type="component" value="Unassembled WGS sequence"/>
</dbReference>
<evidence type="ECO:0000313" key="1">
    <source>
        <dbReference type="EMBL" id="RIH86506.1"/>
    </source>
</evidence>
<protein>
    <submittedName>
        <fullName evidence="1">Uncharacterized protein</fullName>
    </submittedName>
</protein>
<dbReference type="EMBL" id="QXDL01000045">
    <property type="protein sequence ID" value="RIH86506.1"/>
    <property type="molecule type" value="Genomic_DNA"/>
</dbReference>
<accession>A0A399ESL7</accession>
<dbReference type="OrthoDB" id="31879at2"/>
<proteinExistence type="predicted"/>
<keyword evidence="2" id="KW-1185">Reference proteome</keyword>
<dbReference type="RefSeq" id="WP_119314567.1">
    <property type="nucleotide sequence ID" value="NZ_QXDL01000045.1"/>
</dbReference>
<dbReference type="Pfam" id="PF11866">
    <property type="entry name" value="DUF3386"/>
    <property type="match status" value="1"/>
</dbReference>
<dbReference type="AlphaFoldDB" id="A0A399ESL7"/>
<sequence length="216" mass="23805">MNAAAAPAYGLLETARAGAYTLPEGFGGFSADLELCLGGSWHQGRVAARSPKDIELHLAVGGAEPSPEDLLEWPRRELASMLAHRSPRPFAQGEGQYPMRLTAEGPLGTRVELEDPLRSALWVQEGKVRLVERNLPASSFRIHLHAYAQAGAKHLPAHFTVTHRRADGSLEAVESFADAYAEVEGVWLPERRQVVRHDERGLSVRELRLSRHRLLG</sequence>
<dbReference type="InterPro" id="IPR021809">
    <property type="entry name" value="DUF3386"/>
</dbReference>
<gene>
    <name evidence="1" type="ORF">Mterra_01423</name>
</gene>
<reference evidence="1 2" key="1">
    <citation type="submission" date="2018-08" db="EMBL/GenBank/DDBJ databases">
        <title>Meiothermus terrae DSM 26712 genome sequencing project.</title>
        <authorList>
            <person name="Da Costa M.S."/>
            <person name="Albuquerque L."/>
            <person name="Raposo P."/>
            <person name="Froufe H.J.C."/>
            <person name="Barroso C.S."/>
            <person name="Egas C."/>
        </authorList>
    </citation>
    <scope>NUCLEOTIDE SEQUENCE [LARGE SCALE GENOMIC DNA]</scope>
    <source>
        <strain evidence="1 2">DSM 26712</strain>
    </source>
</reference>
<name>A0A399ESL7_9DEIN</name>
<comment type="caution">
    <text evidence="1">The sequence shown here is derived from an EMBL/GenBank/DDBJ whole genome shotgun (WGS) entry which is preliminary data.</text>
</comment>
<organism evidence="1 2">
    <name type="scientific">Calidithermus terrae</name>
    <dbReference type="NCBI Taxonomy" id="1408545"/>
    <lineage>
        <taxon>Bacteria</taxon>
        <taxon>Thermotogati</taxon>
        <taxon>Deinococcota</taxon>
        <taxon>Deinococci</taxon>
        <taxon>Thermales</taxon>
        <taxon>Thermaceae</taxon>
        <taxon>Calidithermus</taxon>
    </lineage>
</organism>
<evidence type="ECO:0000313" key="2">
    <source>
        <dbReference type="Proteomes" id="UP000265715"/>
    </source>
</evidence>